<keyword evidence="2" id="KW-1185">Reference proteome</keyword>
<reference evidence="1" key="1">
    <citation type="submission" date="2023-08" db="EMBL/GenBank/DDBJ databases">
        <title>Reference Genome Resource for the Citrus Pathogen Phytophthora citrophthora.</title>
        <authorList>
            <person name="Moller H."/>
            <person name="Coetzee B."/>
            <person name="Rose L.J."/>
            <person name="Van Niekerk J.M."/>
        </authorList>
    </citation>
    <scope>NUCLEOTIDE SEQUENCE</scope>
    <source>
        <strain evidence="1">STE-U-9442</strain>
    </source>
</reference>
<sequence length="392" mass="43936">MEPDESNAIRWAGIQLGNATPDACAQAVSCFLGIRDVEYRGDILLKNLLSTKRVQLLALPDVVLRFLASLPNQEWTLLGCQFLLEAGGRWNAVAVASLLDKVMAQARGKTLMQAEICWIRYISPATRALASNAPVLVTTELYEDTLFAADDYFLYDETHRCVFCWTDEWEPSQSKEIWRFVPASPSFTDFSILSVYSQEYLFASDIAGAETAEGYGEKQVFTWRGGELPRDGGLWRLIPVDGAFAIYNVSQNTYLTSPPVSGSALRRPVLTSAYRPLDHSWNKYHKWGIKPATPSLLERGLDAFFKKEYAVAVDLFTELLDSDSSTASVKVYWYRMVANLRLQKKDSFGEDAEQIGKLGGCPKFFLEVTKEVLGDKLTAIESADLALHVRYE</sequence>
<comment type="caution">
    <text evidence="1">The sequence shown here is derived from an EMBL/GenBank/DDBJ whole genome shotgun (WGS) entry which is preliminary data.</text>
</comment>
<dbReference type="AlphaFoldDB" id="A0AAD9GQI2"/>
<gene>
    <name evidence="1" type="ORF">P3T76_006095</name>
</gene>
<dbReference type="Proteomes" id="UP001259832">
    <property type="component" value="Unassembled WGS sequence"/>
</dbReference>
<dbReference type="EMBL" id="JASMQC010000009">
    <property type="protein sequence ID" value="KAK1942596.1"/>
    <property type="molecule type" value="Genomic_DNA"/>
</dbReference>
<name>A0AAD9GQI2_9STRA</name>
<organism evidence="1 2">
    <name type="scientific">Phytophthora citrophthora</name>
    <dbReference type="NCBI Taxonomy" id="4793"/>
    <lineage>
        <taxon>Eukaryota</taxon>
        <taxon>Sar</taxon>
        <taxon>Stramenopiles</taxon>
        <taxon>Oomycota</taxon>
        <taxon>Peronosporomycetes</taxon>
        <taxon>Peronosporales</taxon>
        <taxon>Peronosporaceae</taxon>
        <taxon>Phytophthora</taxon>
    </lineage>
</organism>
<evidence type="ECO:0000313" key="1">
    <source>
        <dbReference type="EMBL" id="KAK1942596.1"/>
    </source>
</evidence>
<accession>A0AAD9GQI2</accession>
<evidence type="ECO:0000313" key="2">
    <source>
        <dbReference type="Proteomes" id="UP001259832"/>
    </source>
</evidence>
<protein>
    <submittedName>
        <fullName evidence="1">Uncharacterized protein</fullName>
    </submittedName>
</protein>
<proteinExistence type="predicted"/>